<organism evidence="4 5">
    <name type="scientific">Babjeviella inositovora NRRL Y-12698</name>
    <dbReference type="NCBI Taxonomy" id="984486"/>
    <lineage>
        <taxon>Eukaryota</taxon>
        <taxon>Fungi</taxon>
        <taxon>Dikarya</taxon>
        <taxon>Ascomycota</taxon>
        <taxon>Saccharomycotina</taxon>
        <taxon>Pichiomycetes</taxon>
        <taxon>Serinales incertae sedis</taxon>
        <taxon>Babjeviella</taxon>
    </lineage>
</organism>
<accession>A0A1E3QQD4</accession>
<dbReference type="AlphaFoldDB" id="A0A1E3QQD4"/>
<dbReference type="GO" id="GO:0005741">
    <property type="term" value="C:mitochondrial outer membrane"/>
    <property type="evidence" value="ECO:0007669"/>
    <property type="project" value="InterPro"/>
</dbReference>
<dbReference type="Pfam" id="PF17304">
    <property type="entry name" value="OM14_C"/>
    <property type="match status" value="1"/>
</dbReference>
<dbReference type="OrthoDB" id="3980970at2759"/>
<evidence type="ECO:0000256" key="1">
    <source>
        <dbReference type="SAM" id="MobiDB-lite"/>
    </source>
</evidence>
<dbReference type="GO" id="GO:1990593">
    <property type="term" value="F:nascent polypeptide-associated complex binding"/>
    <property type="evidence" value="ECO:0007669"/>
    <property type="project" value="InterPro"/>
</dbReference>
<reference evidence="5" key="1">
    <citation type="submission" date="2016-05" db="EMBL/GenBank/DDBJ databases">
        <title>Comparative genomics of biotechnologically important yeasts.</title>
        <authorList>
            <consortium name="DOE Joint Genome Institute"/>
            <person name="Riley R."/>
            <person name="Haridas S."/>
            <person name="Wolfe K.H."/>
            <person name="Lopes M.R."/>
            <person name="Hittinger C.T."/>
            <person name="Goker M."/>
            <person name="Salamov A."/>
            <person name="Wisecaver J."/>
            <person name="Long T.M."/>
            <person name="Aerts A.L."/>
            <person name="Barry K."/>
            <person name="Choi C."/>
            <person name="Clum A."/>
            <person name="Coughlan A.Y."/>
            <person name="Deshpande S."/>
            <person name="Douglass A.P."/>
            <person name="Hanson S.J."/>
            <person name="Klenk H.-P."/>
            <person name="Labutti K."/>
            <person name="Lapidus A."/>
            <person name="Lindquist E."/>
            <person name="Lipzen A."/>
            <person name="Meier-Kolthoff J.P."/>
            <person name="Ohm R.A."/>
            <person name="Otillar R.P."/>
            <person name="Pangilinan J."/>
            <person name="Peng Y."/>
            <person name="Rokas A."/>
            <person name="Rosa C.A."/>
            <person name="Scheuner C."/>
            <person name="Sibirny A.A."/>
            <person name="Slot J.C."/>
            <person name="Stielow J.B."/>
            <person name="Sun H."/>
            <person name="Kurtzman C.P."/>
            <person name="Blackwell M."/>
            <person name="Grigoriev I.V."/>
            <person name="Jeffries T.W."/>
        </authorList>
    </citation>
    <scope>NUCLEOTIDE SEQUENCE [LARGE SCALE GENOMIC DNA]</scope>
    <source>
        <strain evidence="5">NRRL Y-12698</strain>
    </source>
</reference>
<feature type="region of interest" description="Disordered" evidence="1">
    <location>
        <begin position="1"/>
        <end position="30"/>
    </location>
</feature>
<dbReference type="EMBL" id="KV454433">
    <property type="protein sequence ID" value="ODQ79292.1"/>
    <property type="molecule type" value="Genomic_DNA"/>
</dbReference>
<dbReference type="GO" id="GO:0006626">
    <property type="term" value="P:protein targeting to mitochondrion"/>
    <property type="evidence" value="ECO:0007669"/>
    <property type="project" value="TreeGrafter"/>
</dbReference>
<evidence type="ECO:0000259" key="3">
    <source>
        <dbReference type="Pfam" id="PF17304"/>
    </source>
</evidence>
<feature type="transmembrane region" description="Helical" evidence="2">
    <location>
        <begin position="106"/>
        <end position="126"/>
    </location>
</feature>
<evidence type="ECO:0000313" key="5">
    <source>
        <dbReference type="Proteomes" id="UP000094336"/>
    </source>
</evidence>
<keyword evidence="2" id="KW-0812">Transmembrane</keyword>
<protein>
    <recommendedName>
        <fullName evidence="3">Mitochondrial outer membrane protein OM14 C-terminal domain-containing protein</fullName>
    </recommendedName>
</protein>
<dbReference type="Proteomes" id="UP000094336">
    <property type="component" value="Unassembled WGS sequence"/>
</dbReference>
<dbReference type="PANTHER" id="PTHR38402:SF1">
    <property type="entry name" value="MITOCHONDRIAL OUTER MEMBRANE PROTEIN OM14"/>
    <property type="match status" value="1"/>
</dbReference>
<evidence type="ECO:0000313" key="4">
    <source>
        <dbReference type="EMBL" id="ODQ79292.1"/>
    </source>
</evidence>
<keyword evidence="5" id="KW-1185">Reference proteome</keyword>
<dbReference type="GeneID" id="30149703"/>
<keyword evidence="2" id="KW-0472">Membrane</keyword>
<proteinExistence type="predicted"/>
<feature type="transmembrane region" description="Helical" evidence="2">
    <location>
        <begin position="138"/>
        <end position="161"/>
    </location>
</feature>
<dbReference type="RefSeq" id="XP_018984620.1">
    <property type="nucleotide sequence ID" value="XM_019131850.1"/>
</dbReference>
<dbReference type="InterPro" id="IPR039453">
    <property type="entry name" value="OM14_C"/>
</dbReference>
<sequence length="169" mass="18663">MSYAEAAASSGPVGIKEPIPAPVEVENTPSKAIPSVTEEDIKKEAKELKDRAVKEAKNIDAKVRKEVKHIERDTASVFQSVKNYTANSPENKKYLNRVQTELQNPVVITQLVVAVLGAAASCAIYHERGRILSDHKIVLAYHHGIVGGLLALDVLLFNTFYPKYDKKRL</sequence>
<keyword evidence="2" id="KW-1133">Transmembrane helix</keyword>
<dbReference type="STRING" id="984486.A0A1E3QQD4"/>
<gene>
    <name evidence="4" type="ORF">BABINDRAFT_38066</name>
</gene>
<evidence type="ECO:0000256" key="2">
    <source>
        <dbReference type="SAM" id="Phobius"/>
    </source>
</evidence>
<dbReference type="InterPro" id="IPR039454">
    <property type="entry name" value="OM14"/>
</dbReference>
<dbReference type="PANTHER" id="PTHR38402">
    <property type="entry name" value="MITOCHONDRIAL OUTER MEMBRANE PROTEIN OM14"/>
    <property type="match status" value="1"/>
</dbReference>
<name>A0A1E3QQD4_9ASCO</name>
<feature type="domain" description="Mitochondrial outer membrane protein OM14 C-terminal" evidence="3">
    <location>
        <begin position="100"/>
        <end position="167"/>
    </location>
</feature>